<dbReference type="InterPro" id="IPR048259">
    <property type="entry name" value="Cytochrome_b_N_euk/bac"/>
</dbReference>
<feature type="region of interest" description="Disordered" evidence="5">
    <location>
        <begin position="493"/>
        <end position="724"/>
    </location>
</feature>
<dbReference type="InterPro" id="IPR002885">
    <property type="entry name" value="PPR_rpt"/>
</dbReference>
<keyword evidence="1" id="KW-0679">Respiratory chain</keyword>
<proteinExistence type="predicted"/>
<gene>
    <name evidence="8" type="primary">GRP23</name>
    <name evidence="8" type="ORF">CFP56_041994</name>
</gene>
<keyword evidence="4" id="KW-0175">Coiled coil</keyword>
<dbReference type="PROSITE" id="PS51375">
    <property type="entry name" value="PPR"/>
    <property type="match status" value="4"/>
</dbReference>
<dbReference type="CDD" id="cd00284">
    <property type="entry name" value="Cytochrome_b_N"/>
    <property type="match status" value="1"/>
</dbReference>
<dbReference type="AlphaFoldDB" id="A0AAW0ITZ8"/>
<feature type="compositionally biased region" description="Low complexity" evidence="5">
    <location>
        <begin position="546"/>
        <end position="559"/>
    </location>
</feature>
<dbReference type="SUPFAM" id="SSF81342">
    <property type="entry name" value="Transmembrane di-heme cytochromes"/>
    <property type="match status" value="1"/>
</dbReference>
<keyword evidence="6" id="KW-0472">Membrane</keyword>
<name>A0AAW0ITZ8_QUESU</name>
<accession>A0AAW0ITZ8</accession>
<dbReference type="PANTHER" id="PTHR47937:SF2">
    <property type="entry name" value="PENTATRICOPEPTIDE (PPR) REPEAT-CONTAINING PROTEIN, PF01535'-RELATED"/>
    <property type="match status" value="1"/>
</dbReference>
<organism evidence="8 9">
    <name type="scientific">Quercus suber</name>
    <name type="common">Cork oak</name>
    <dbReference type="NCBI Taxonomy" id="58331"/>
    <lineage>
        <taxon>Eukaryota</taxon>
        <taxon>Viridiplantae</taxon>
        <taxon>Streptophyta</taxon>
        <taxon>Embryophyta</taxon>
        <taxon>Tracheophyta</taxon>
        <taxon>Spermatophyta</taxon>
        <taxon>Magnoliopsida</taxon>
        <taxon>eudicotyledons</taxon>
        <taxon>Gunneridae</taxon>
        <taxon>Pentapetalae</taxon>
        <taxon>rosids</taxon>
        <taxon>fabids</taxon>
        <taxon>Fagales</taxon>
        <taxon>Fagaceae</taxon>
        <taxon>Quercus</taxon>
    </lineage>
</organism>
<dbReference type="PROSITE" id="PS51002">
    <property type="entry name" value="CYTB_NTER"/>
    <property type="match status" value="1"/>
</dbReference>
<evidence type="ECO:0000256" key="3">
    <source>
        <dbReference type="PROSITE-ProRule" id="PRU00708"/>
    </source>
</evidence>
<feature type="compositionally biased region" description="Polar residues" evidence="5">
    <location>
        <begin position="712"/>
        <end position="724"/>
    </location>
</feature>
<dbReference type="Pfam" id="PF00033">
    <property type="entry name" value="Cytochrome_B"/>
    <property type="match status" value="1"/>
</dbReference>
<evidence type="ECO:0000256" key="4">
    <source>
        <dbReference type="SAM" id="Coils"/>
    </source>
</evidence>
<feature type="domain" description="Cytochrome b/b6 N-terminal region profile" evidence="7">
    <location>
        <begin position="1"/>
        <end position="147"/>
    </location>
</feature>
<evidence type="ECO:0000256" key="5">
    <source>
        <dbReference type="SAM" id="MobiDB-lite"/>
    </source>
</evidence>
<feature type="repeat" description="PPR" evidence="3">
    <location>
        <begin position="427"/>
        <end position="461"/>
    </location>
</feature>
<evidence type="ECO:0000256" key="1">
    <source>
        <dbReference type="ARBA" id="ARBA00022660"/>
    </source>
</evidence>
<evidence type="ECO:0000256" key="6">
    <source>
        <dbReference type="SAM" id="Phobius"/>
    </source>
</evidence>
<dbReference type="InterPro" id="IPR027387">
    <property type="entry name" value="Cytb/b6-like_sf"/>
</dbReference>
<feature type="compositionally biased region" description="Polar residues" evidence="5">
    <location>
        <begin position="532"/>
        <end position="545"/>
    </location>
</feature>
<dbReference type="InterPro" id="IPR016174">
    <property type="entry name" value="Di-haem_cyt_TM"/>
</dbReference>
<feature type="repeat" description="PPR" evidence="3">
    <location>
        <begin position="357"/>
        <end position="391"/>
    </location>
</feature>
<dbReference type="GO" id="GO:0016491">
    <property type="term" value="F:oxidoreductase activity"/>
    <property type="evidence" value="ECO:0007669"/>
    <property type="project" value="InterPro"/>
</dbReference>
<comment type="caution">
    <text evidence="8">The sequence shown here is derived from an EMBL/GenBank/DDBJ whole genome shotgun (WGS) entry which is preliminary data.</text>
</comment>
<dbReference type="NCBIfam" id="TIGR00756">
    <property type="entry name" value="PPR"/>
    <property type="match status" value="3"/>
</dbReference>
<dbReference type="InterPro" id="IPR005797">
    <property type="entry name" value="Cyt_b/b6_N"/>
</dbReference>
<feature type="compositionally biased region" description="Polar residues" evidence="5">
    <location>
        <begin position="579"/>
        <end position="591"/>
    </location>
</feature>
<dbReference type="Gene3D" id="1.10.287.980">
    <property type="entry name" value="plastocyanin oxidoreductase"/>
    <property type="match status" value="1"/>
</dbReference>
<feature type="repeat" description="PPR" evidence="3">
    <location>
        <begin position="322"/>
        <end position="356"/>
    </location>
</feature>
<dbReference type="Gene3D" id="1.25.40.10">
    <property type="entry name" value="Tetratricopeptide repeat domain"/>
    <property type="match status" value="3"/>
</dbReference>
<keyword evidence="9" id="KW-1185">Reference proteome</keyword>
<feature type="transmembrane region" description="Helical" evidence="6">
    <location>
        <begin position="46"/>
        <end position="65"/>
    </location>
</feature>
<dbReference type="PANTHER" id="PTHR47937">
    <property type="entry name" value="PLASTID TRANSCRIPTIONALLY ACTIVE CHROMOSOME 2-LIKE PROTEIN"/>
    <property type="match status" value="1"/>
</dbReference>
<feature type="compositionally biased region" description="Polar residues" evidence="5">
    <location>
        <begin position="657"/>
        <end position="672"/>
    </location>
</feature>
<feature type="compositionally biased region" description="Pro residues" evidence="5">
    <location>
        <begin position="498"/>
        <end position="514"/>
    </location>
</feature>
<evidence type="ECO:0000256" key="2">
    <source>
        <dbReference type="ARBA" id="ARBA00022737"/>
    </source>
</evidence>
<dbReference type="InterPro" id="IPR036150">
    <property type="entry name" value="Cyt_b/b6_C_sf"/>
</dbReference>
<keyword evidence="1" id="KW-0813">Transport</keyword>
<feature type="transmembrane region" description="Helical" evidence="6">
    <location>
        <begin position="150"/>
        <end position="171"/>
    </location>
</feature>
<dbReference type="InterPro" id="IPR052308">
    <property type="entry name" value="PPR_domain-containing"/>
</dbReference>
<dbReference type="Pfam" id="PF13041">
    <property type="entry name" value="PPR_2"/>
    <property type="match status" value="1"/>
</dbReference>
<protein>
    <submittedName>
        <fullName evidence="8">Pentatricopeptide repeat-containing protein</fullName>
    </submittedName>
</protein>
<feature type="compositionally biased region" description="Polar residues" evidence="5">
    <location>
        <begin position="605"/>
        <end position="648"/>
    </location>
</feature>
<keyword evidence="6" id="KW-1133">Transmembrane helix</keyword>
<dbReference type="SUPFAM" id="SSF81648">
    <property type="entry name" value="a domain/subunit of cytochrome bc1 complex (Ubiquinol-cytochrome c reductase)"/>
    <property type="match status" value="1"/>
</dbReference>
<feature type="repeat" description="PPR" evidence="3">
    <location>
        <begin position="243"/>
        <end position="277"/>
    </location>
</feature>
<dbReference type="GO" id="GO:0022904">
    <property type="term" value="P:respiratory electron transport chain"/>
    <property type="evidence" value="ECO:0007669"/>
    <property type="project" value="InterPro"/>
</dbReference>
<feature type="transmembrane region" description="Helical" evidence="6">
    <location>
        <begin position="16"/>
        <end position="34"/>
    </location>
</feature>
<dbReference type="EMBL" id="PKMF04000850">
    <property type="protein sequence ID" value="KAK7817990.1"/>
    <property type="molecule type" value="Genomic_DNA"/>
</dbReference>
<reference evidence="8 9" key="1">
    <citation type="journal article" date="2018" name="Sci. Data">
        <title>The draft genome sequence of cork oak.</title>
        <authorList>
            <person name="Ramos A.M."/>
            <person name="Usie A."/>
            <person name="Barbosa P."/>
            <person name="Barros P.M."/>
            <person name="Capote T."/>
            <person name="Chaves I."/>
            <person name="Simoes F."/>
            <person name="Abreu I."/>
            <person name="Carrasquinho I."/>
            <person name="Faro C."/>
            <person name="Guimaraes J.B."/>
            <person name="Mendonca D."/>
            <person name="Nobrega F."/>
            <person name="Rodrigues L."/>
            <person name="Saibo N.J.M."/>
            <person name="Varela M.C."/>
            <person name="Egas C."/>
            <person name="Matos J."/>
            <person name="Miguel C.M."/>
            <person name="Oliveira M.M."/>
            <person name="Ricardo C.P."/>
            <person name="Goncalves S."/>
        </authorList>
    </citation>
    <scope>NUCLEOTIDE SEQUENCE [LARGE SCALE GENOMIC DNA]</scope>
    <source>
        <strain evidence="9">cv. HL8</strain>
    </source>
</reference>
<sequence>MTEANFGWLIRSVHRWSASMMVLMMILHVFRVYLTGGFKKPRELTWVTGVVLAVLTASFGVTGYSLPRDQIGYWVVKIVTGVPEAIPVIGSPLVELLRGSASVGQSTLTQKAIARSETTQKALDHVPAGLLTVPFLENVNKFQNPFRRPVATTVFLIGTAVALWLGIGATLPIDKSLTLDLENLEKANELFDELKERCLGFLDLENLEKANELFDELKERCLGKDKEAMESYKSLLDRQFKMVPATCNVLLEVLLKYGKKKEALALFDSMLDNHTPPTFQAVNSETFNIMVNECFKHGKFEEVIPTFKKVGTKSNSKAFQMDVAGYNNIIARFCENEMLSEAEMMFTELSSKSLSPDVTTHRTLIEAFLKANRIDDALKVLNKMVDVGLRVVASFGNRVFDELIKNGKAADCAQILSKMGEKEPKPDPTCYEVVIKGLCNEGALDRSWDLMGEVMRYGVGVTPALQETVNEAFTKAGRGEEIERLLGMNRWGYAHMPSRPPPRMAGPSHPPSGPPQMARPQYPPSGYPQMARPQQTPSGPTQMGWQQYPPSGPSQMSGPQYPPSGSPQMAGPHYPPSGSPQVAWQQHTPSGLAQIARPPQPPSGINPQSQMTRPQQTPSGPTQMGWQQHPPSGPSQMSGQQYPPSGSPQIAGPHYPSSGSPQMSWQQHTPSGLAQMARPPQPPSGTPPMTGFHHPPSGPSQTEGLQHPPPGSQTNESHNSPSALPQTTEQILYLQYKFKIIEVQKQLGGDIRSFGSASNLELETPFVDLCNFLSFDASILFFHRLSSAMPSVLAS</sequence>
<keyword evidence="2" id="KW-0677">Repeat</keyword>
<evidence type="ECO:0000313" key="9">
    <source>
        <dbReference type="Proteomes" id="UP000237347"/>
    </source>
</evidence>
<dbReference type="GO" id="GO:0009055">
    <property type="term" value="F:electron transfer activity"/>
    <property type="evidence" value="ECO:0007669"/>
    <property type="project" value="InterPro"/>
</dbReference>
<dbReference type="GO" id="GO:0016020">
    <property type="term" value="C:membrane"/>
    <property type="evidence" value="ECO:0007669"/>
    <property type="project" value="InterPro"/>
</dbReference>
<evidence type="ECO:0000313" key="8">
    <source>
        <dbReference type="EMBL" id="KAK7817990.1"/>
    </source>
</evidence>
<keyword evidence="6" id="KW-0812">Transmembrane</keyword>
<dbReference type="Gene3D" id="1.20.810.10">
    <property type="entry name" value="Cytochrome Bc1 Complex, Chain C"/>
    <property type="match status" value="1"/>
</dbReference>
<keyword evidence="1" id="KW-0249">Electron transport</keyword>
<evidence type="ECO:0000259" key="7">
    <source>
        <dbReference type="PROSITE" id="PS51002"/>
    </source>
</evidence>
<dbReference type="InterPro" id="IPR011990">
    <property type="entry name" value="TPR-like_helical_dom_sf"/>
</dbReference>
<dbReference type="Proteomes" id="UP000237347">
    <property type="component" value="Unassembled WGS sequence"/>
</dbReference>
<dbReference type="Pfam" id="PF01535">
    <property type="entry name" value="PPR"/>
    <property type="match status" value="2"/>
</dbReference>
<feature type="coiled-coil region" evidence="4">
    <location>
        <begin position="177"/>
        <end position="227"/>
    </location>
</feature>